<proteinExistence type="predicted"/>
<feature type="transmembrane region" description="Helical" evidence="2">
    <location>
        <begin position="137"/>
        <end position="159"/>
    </location>
</feature>
<keyword evidence="4" id="KW-1185">Reference proteome</keyword>
<dbReference type="InterPro" id="IPR025557">
    <property type="entry name" value="DUF4282"/>
</dbReference>
<feature type="region of interest" description="Disordered" evidence="1">
    <location>
        <begin position="1"/>
        <end position="108"/>
    </location>
</feature>
<evidence type="ECO:0000256" key="1">
    <source>
        <dbReference type="SAM" id="MobiDB-lite"/>
    </source>
</evidence>
<evidence type="ECO:0000256" key="2">
    <source>
        <dbReference type="SAM" id="Phobius"/>
    </source>
</evidence>
<protein>
    <submittedName>
        <fullName evidence="3">Uncharacterized protein DUF4282</fullName>
    </submittedName>
</protein>
<dbReference type="Proteomes" id="UP000316196">
    <property type="component" value="Unassembled WGS sequence"/>
</dbReference>
<feature type="transmembrane region" description="Helical" evidence="2">
    <location>
        <begin position="179"/>
        <end position="204"/>
    </location>
</feature>
<gene>
    <name evidence="3" type="ORF">FB460_1804</name>
</gene>
<reference evidence="3 4" key="1">
    <citation type="submission" date="2019-06" db="EMBL/GenBank/DDBJ databases">
        <title>Sequencing the genomes of 1000 actinobacteria strains.</title>
        <authorList>
            <person name="Klenk H.-P."/>
        </authorList>
    </citation>
    <scope>NUCLEOTIDE SEQUENCE [LARGE SCALE GENOMIC DNA]</scope>
    <source>
        <strain evidence="3 4">DSM 8251</strain>
    </source>
</reference>
<feature type="compositionally biased region" description="Low complexity" evidence="1">
    <location>
        <begin position="38"/>
        <end position="47"/>
    </location>
</feature>
<dbReference type="Pfam" id="PF14110">
    <property type="entry name" value="DUF4282"/>
    <property type="match status" value="1"/>
</dbReference>
<evidence type="ECO:0000313" key="4">
    <source>
        <dbReference type="Proteomes" id="UP000316196"/>
    </source>
</evidence>
<name>A0A542ZC78_9ACTN</name>
<dbReference type="EMBL" id="VFOR01000002">
    <property type="protein sequence ID" value="TQL57956.1"/>
    <property type="molecule type" value="Genomic_DNA"/>
</dbReference>
<feature type="compositionally biased region" description="Low complexity" evidence="1">
    <location>
        <begin position="13"/>
        <end position="24"/>
    </location>
</feature>
<keyword evidence="2" id="KW-1133">Transmembrane helix</keyword>
<dbReference type="AlphaFoldDB" id="A0A542ZC78"/>
<accession>A0A542ZC78</accession>
<comment type="caution">
    <text evidence="3">The sequence shown here is derived from an EMBL/GenBank/DDBJ whole genome shotgun (WGS) entry which is preliminary data.</text>
</comment>
<keyword evidence="2" id="KW-0812">Transmembrane</keyword>
<organism evidence="3 4">
    <name type="scientific">Propioniferax innocua</name>
    <dbReference type="NCBI Taxonomy" id="1753"/>
    <lineage>
        <taxon>Bacteria</taxon>
        <taxon>Bacillati</taxon>
        <taxon>Actinomycetota</taxon>
        <taxon>Actinomycetes</taxon>
        <taxon>Propionibacteriales</taxon>
        <taxon>Propionibacteriaceae</taxon>
        <taxon>Propioniferax</taxon>
    </lineage>
</organism>
<evidence type="ECO:0000313" key="3">
    <source>
        <dbReference type="EMBL" id="TQL57956.1"/>
    </source>
</evidence>
<keyword evidence="2" id="KW-0472">Membrane</keyword>
<sequence length="227" mass="23776">MPQDEPMSYDSFQPQQPQQPQHQPSASGWAPEGQQPGSMPSASMPSATEPPAQSYDQPTQAQPAYGQGGYGQGGHGQGGYGQSGYGQQAQTQAQPAQGAQPGAGVNAAGSARGAKDGIKALFDFSFEAYVTPSVAKIFYILGIILGVFGYLGSVIGGFMTVGSMVDSLSYIMGGAGFLYIFPVLGVIANLIGLAVYVIVLRMIIETVLAQIRTAQYTRDLLERARGN</sequence>
<feature type="compositionally biased region" description="Gly residues" evidence="1">
    <location>
        <begin position="66"/>
        <end position="84"/>
    </location>
</feature>
<feature type="compositionally biased region" description="Low complexity" evidence="1">
    <location>
        <begin position="85"/>
        <end position="104"/>
    </location>
</feature>